<dbReference type="InterPro" id="IPR036291">
    <property type="entry name" value="NAD(P)-bd_dom_sf"/>
</dbReference>
<dbReference type="Gene3D" id="3.40.50.720">
    <property type="entry name" value="NAD(P)-binding Rossmann-like Domain"/>
    <property type="match status" value="1"/>
</dbReference>
<gene>
    <name evidence="2" type="ORF">CLHUN_05000</name>
</gene>
<dbReference type="Pfam" id="PF13380">
    <property type="entry name" value="CoA_binding_2"/>
    <property type="match status" value="1"/>
</dbReference>
<organism evidence="2 3">
    <name type="scientific">Ruminiclostridium hungatei</name>
    <name type="common">Clostridium hungatei</name>
    <dbReference type="NCBI Taxonomy" id="48256"/>
    <lineage>
        <taxon>Bacteria</taxon>
        <taxon>Bacillati</taxon>
        <taxon>Bacillota</taxon>
        <taxon>Clostridia</taxon>
        <taxon>Eubacteriales</taxon>
        <taxon>Oscillospiraceae</taxon>
        <taxon>Ruminiclostridium</taxon>
    </lineage>
</organism>
<evidence type="ECO:0000259" key="1">
    <source>
        <dbReference type="Pfam" id="PF13380"/>
    </source>
</evidence>
<dbReference type="SUPFAM" id="SSF51735">
    <property type="entry name" value="NAD(P)-binding Rossmann-fold domains"/>
    <property type="match status" value="1"/>
</dbReference>
<dbReference type="STRING" id="48256.CLHUN_05000"/>
<proteinExistence type="predicted"/>
<name>A0A1V4SRF3_RUMHU</name>
<reference evidence="2 3" key="1">
    <citation type="submission" date="2017-03" db="EMBL/GenBank/DDBJ databases">
        <title>Genome sequence of Clostridium hungatei DSM 14427.</title>
        <authorList>
            <person name="Poehlein A."/>
            <person name="Daniel R."/>
        </authorList>
    </citation>
    <scope>NUCLEOTIDE SEQUENCE [LARGE SCALE GENOMIC DNA]</scope>
    <source>
        <strain evidence="2 3">DSM 14427</strain>
    </source>
</reference>
<accession>A0A1V4SRF3</accession>
<evidence type="ECO:0000313" key="3">
    <source>
        <dbReference type="Proteomes" id="UP000191554"/>
    </source>
</evidence>
<comment type="caution">
    <text evidence="2">The sequence shown here is derived from an EMBL/GenBank/DDBJ whole genome shotgun (WGS) entry which is preliminary data.</text>
</comment>
<dbReference type="AlphaFoldDB" id="A0A1V4SRF3"/>
<sequence>MIKIDKDFYENGQVLFIGYSGGKNRPFSKMVYQAFTNNGIKVYALNNKAEGDYDIKVYGSLGELAEVPTTAYVLLKKENVPGILKELGARGIKRIQFQSSRSADASVLEACAQKGIETAVACPLMKFGSGLHRLHGFFAGVR</sequence>
<protein>
    <recommendedName>
        <fullName evidence="1">CoA-binding domain-containing protein</fullName>
    </recommendedName>
</protein>
<evidence type="ECO:0000313" key="2">
    <source>
        <dbReference type="EMBL" id="OPX46025.1"/>
    </source>
</evidence>
<dbReference type="EMBL" id="MZGX01000002">
    <property type="protein sequence ID" value="OPX46025.1"/>
    <property type="molecule type" value="Genomic_DNA"/>
</dbReference>
<keyword evidence="3" id="KW-1185">Reference proteome</keyword>
<dbReference type="InterPro" id="IPR003781">
    <property type="entry name" value="CoA-bd"/>
</dbReference>
<feature type="domain" description="CoA-binding" evidence="1">
    <location>
        <begin position="14"/>
        <end position="125"/>
    </location>
</feature>
<dbReference type="Proteomes" id="UP000191554">
    <property type="component" value="Unassembled WGS sequence"/>
</dbReference>
<dbReference type="RefSeq" id="WP_165755635.1">
    <property type="nucleotide sequence ID" value="NZ_MZGX01000002.1"/>
</dbReference>